<evidence type="ECO:0000259" key="14">
    <source>
        <dbReference type="PROSITE" id="PS51711"/>
    </source>
</evidence>
<feature type="binding site" evidence="11">
    <location>
        <begin position="79"/>
        <end position="82"/>
    </location>
    <ligand>
        <name>GTP</name>
        <dbReference type="ChEBI" id="CHEBI:37565"/>
        <label>1</label>
    </ligand>
</feature>
<feature type="transmembrane region" description="Helical" evidence="13">
    <location>
        <begin position="361"/>
        <end position="379"/>
    </location>
</feature>
<keyword evidence="5 13" id="KW-0812">Transmembrane</keyword>
<dbReference type="Pfam" id="PF07664">
    <property type="entry name" value="FeoB_C"/>
    <property type="match status" value="1"/>
</dbReference>
<dbReference type="InterPro" id="IPR030389">
    <property type="entry name" value="G_FEOB_dom"/>
</dbReference>
<evidence type="ECO:0000313" key="15">
    <source>
        <dbReference type="EMBL" id="RDY31909.1"/>
    </source>
</evidence>
<feature type="binding site" evidence="12">
    <location>
        <position position="44"/>
    </location>
    <ligand>
        <name>Mg(2+)</name>
        <dbReference type="ChEBI" id="CHEBI:18420"/>
        <label>2</label>
    </ligand>
</feature>
<dbReference type="InterPro" id="IPR003373">
    <property type="entry name" value="Fe2_transport_prot-B"/>
</dbReference>
<evidence type="ECO:0000256" key="11">
    <source>
        <dbReference type="PIRSR" id="PIRSR603373-1"/>
    </source>
</evidence>
<evidence type="ECO:0000256" key="12">
    <source>
        <dbReference type="PIRSR" id="PIRSR603373-2"/>
    </source>
</evidence>
<dbReference type="PANTHER" id="PTHR43185">
    <property type="entry name" value="FERROUS IRON TRANSPORT PROTEIN B"/>
    <property type="match status" value="1"/>
</dbReference>
<dbReference type="RefSeq" id="WP_094376376.1">
    <property type="nucleotide sequence ID" value="NZ_NOKA02000008.1"/>
</dbReference>
<comment type="caution">
    <text evidence="15">The sequence shown here is derived from an EMBL/GenBank/DDBJ whole genome shotgun (WGS) entry which is preliminary data.</text>
</comment>
<evidence type="ECO:0000256" key="10">
    <source>
        <dbReference type="NCBIfam" id="TIGR00437"/>
    </source>
</evidence>
<dbReference type="InterPro" id="IPR011640">
    <property type="entry name" value="Fe2_transport_prot_B_C"/>
</dbReference>
<keyword evidence="3 13" id="KW-0813">Transport</keyword>
<dbReference type="InterPro" id="IPR027417">
    <property type="entry name" value="P-loop_NTPase"/>
</dbReference>
<dbReference type="GO" id="GO:0046872">
    <property type="term" value="F:metal ion binding"/>
    <property type="evidence" value="ECO:0007669"/>
    <property type="project" value="UniProtKB-KW"/>
</dbReference>
<feature type="transmembrane region" description="Helical" evidence="13">
    <location>
        <begin position="555"/>
        <end position="577"/>
    </location>
</feature>
<keyword evidence="12" id="KW-0479">Metal-binding</keyword>
<evidence type="ECO:0000313" key="16">
    <source>
        <dbReference type="Proteomes" id="UP000216411"/>
    </source>
</evidence>
<evidence type="ECO:0000256" key="5">
    <source>
        <dbReference type="ARBA" id="ARBA00022692"/>
    </source>
</evidence>
<keyword evidence="6 11" id="KW-0547">Nucleotide-binding</keyword>
<dbReference type="Pfam" id="PF02421">
    <property type="entry name" value="FeoB_N"/>
    <property type="match status" value="1"/>
</dbReference>
<dbReference type="AlphaFoldDB" id="A0A371JGQ1"/>
<feature type="transmembrane region" description="Helical" evidence="13">
    <location>
        <begin position="498"/>
        <end position="519"/>
    </location>
</feature>
<dbReference type="EMBL" id="NOKA02000008">
    <property type="protein sequence ID" value="RDY31909.1"/>
    <property type="molecule type" value="Genomic_DNA"/>
</dbReference>
<gene>
    <name evidence="15" type="primary">feoB</name>
    <name evidence="15" type="ORF">CG710_007120</name>
</gene>
<dbReference type="InterPro" id="IPR050860">
    <property type="entry name" value="FeoB_GTPase"/>
</dbReference>
<dbReference type="NCBIfam" id="TIGR00437">
    <property type="entry name" value="feoB"/>
    <property type="match status" value="1"/>
</dbReference>
<dbReference type="Gene3D" id="3.40.50.300">
    <property type="entry name" value="P-loop containing nucleotide triphosphate hydrolases"/>
    <property type="match status" value="1"/>
</dbReference>
<sequence>MGLTKNSVGIRAVDSHLKIIKQTPSDKVVAIAGNPNVGKSTVFNNLTGMNQHTGNWPGKTVTNAQGYCSTKQNSYVLVDIPGTYSLMAHSAEEKIARNFICFGGADAIVVVCDATCLERNLNLVLQTLEISRNVIVCINLMDEARRKGIRIDLKELSKQLGVRVVGSIARKKHSLNQLMQELDVLMQKEQQTAPLQITYRPPIEEAISILQPVIEERFSGSINSRWLSLKLLDYDQSLMDEISAYTHKDIFTDSCILDALKQSKTVLDTNKITGKRLEDSTVASVVLKAEDIFKHTVFCEKKRYDDLDRKIDRVLTSKWTGYPVMLLLLAIVFWLTIAGANYPSKLLSCVLFGIEDKLTEIFYYFGAPMWLHGILIAGAYRVLAWVISVMLPPMAIFFPLFTLLEDSGYLPRIAYNLDKPFKHCCACGKQALTMCMGFGCNAAGIVGCRIIDSPREQLIAMLTNNFVPCNGRFPTLIAIISMFFLGASTGVLPSLLLALYITMIIVLGVLMTFIVSYVLSKTVLKGVTSSFTLELPPYRRPQVLKVLVHSIFDRTIFVLGRAAVVAIPTGIFIWIMANTFISGTTILNHCAGFLDPFARWIGLDGVILMAFILGLPANEIVVPIIIMTYMAQGSMQEIESLTNIKQLLLANNWTWITAISTMLFSLMHWPCSTTLLTIKKESGSLKWTMVSFIVPTFIGILCCFLFANIAKMF</sequence>
<dbReference type="GO" id="GO:0005525">
    <property type="term" value="F:GTP binding"/>
    <property type="evidence" value="ECO:0007669"/>
    <property type="project" value="UniProtKB-KW"/>
</dbReference>
<feature type="transmembrane region" description="Helical" evidence="13">
    <location>
        <begin position="689"/>
        <end position="710"/>
    </location>
</feature>
<feature type="binding site" evidence="11">
    <location>
        <begin position="139"/>
        <end position="142"/>
    </location>
    <ligand>
        <name>GTP</name>
        <dbReference type="ChEBI" id="CHEBI:37565"/>
        <label>1</label>
    </ligand>
</feature>
<keyword evidence="9 13" id="KW-0472">Membrane</keyword>
<keyword evidence="13" id="KW-0410">Iron transport</keyword>
<dbReference type="CDD" id="cd01879">
    <property type="entry name" value="FeoB"/>
    <property type="match status" value="1"/>
</dbReference>
<keyword evidence="13" id="KW-0408">Iron</keyword>
<dbReference type="InterPro" id="IPR041069">
    <property type="entry name" value="FeoB_Cyto"/>
</dbReference>
<comment type="function">
    <text evidence="1 13">Probable transporter of a GTP-driven Fe(2+) uptake system.</text>
</comment>
<evidence type="ECO:0000256" key="13">
    <source>
        <dbReference type="RuleBase" id="RU362098"/>
    </source>
</evidence>
<proteinExistence type="inferred from homology"/>
<evidence type="ECO:0000256" key="8">
    <source>
        <dbReference type="ARBA" id="ARBA00023134"/>
    </source>
</evidence>
<feature type="transmembrane region" description="Helical" evidence="13">
    <location>
        <begin position="473"/>
        <end position="492"/>
    </location>
</feature>
<dbReference type="Pfam" id="PF07670">
    <property type="entry name" value="Gate"/>
    <property type="match status" value="2"/>
</dbReference>
<comment type="similarity">
    <text evidence="13">Belongs to the TRAFAC class TrmE-Era-EngA-EngB-Septin-like GTPase superfamily. FeoB GTPase (TC 9.A.8) family.</text>
</comment>
<dbReference type="Gene3D" id="1.10.287.1770">
    <property type="match status" value="1"/>
</dbReference>
<dbReference type="PANTHER" id="PTHR43185:SF2">
    <property type="entry name" value="FERROUS IRON TRANSPORT PROTEIN B"/>
    <property type="match status" value="1"/>
</dbReference>
<dbReference type="PROSITE" id="PS51711">
    <property type="entry name" value="G_FEOB"/>
    <property type="match status" value="1"/>
</dbReference>
<name>A0A371JGQ1_9FIRM</name>
<comment type="subcellular location">
    <subcellularLocation>
        <location evidence="2 13">Cell membrane</location>
        <topology evidence="2 13">Multi-pass membrane protein</topology>
    </subcellularLocation>
</comment>
<protein>
    <recommendedName>
        <fullName evidence="10 13">Ferrous iron transport protein B</fullName>
    </recommendedName>
</protein>
<feature type="transmembrane region" description="Helical" evidence="13">
    <location>
        <begin position="647"/>
        <end position="669"/>
    </location>
</feature>
<dbReference type="SUPFAM" id="SSF52540">
    <property type="entry name" value="P-loop containing nucleoside triphosphate hydrolases"/>
    <property type="match status" value="1"/>
</dbReference>
<feature type="transmembrane region" description="Helical" evidence="13">
    <location>
        <begin position="597"/>
        <end position="626"/>
    </location>
</feature>
<keyword evidence="13" id="KW-0406">Ion transport</keyword>
<evidence type="ECO:0000256" key="7">
    <source>
        <dbReference type="ARBA" id="ARBA00022989"/>
    </source>
</evidence>
<feature type="binding site" evidence="12">
    <location>
        <position position="47"/>
    </location>
    <ligand>
        <name>Mg(2+)</name>
        <dbReference type="ChEBI" id="CHEBI:18420"/>
        <label>2</label>
    </ligand>
</feature>
<feature type="binding site" evidence="11">
    <location>
        <begin position="33"/>
        <end position="40"/>
    </location>
    <ligand>
        <name>GTP</name>
        <dbReference type="ChEBI" id="CHEBI:37565"/>
        <label>1</label>
    </ligand>
</feature>
<dbReference type="Proteomes" id="UP000216411">
    <property type="component" value="Unassembled WGS sequence"/>
</dbReference>
<feature type="transmembrane region" description="Helical" evidence="13">
    <location>
        <begin position="319"/>
        <end position="340"/>
    </location>
</feature>
<feature type="transmembrane region" description="Helical" evidence="13">
    <location>
        <begin position="385"/>
        <end position="404"/>
    </location>
</feature>
<evidence type="ECO:0000256" key="2">
    <source>
        <dbReference type="ARBA" id="ARBA00004651"/>
    </source>
</evidence>
<keyword evidence="12" id="KW-0460">Magnesium</keyword>
<accession>A0A371JGQ1</accession>
<keyword evidence="7 13" id="KW-1133">Transmembrane helix</keyword>
<feature type="domain" description="FeoB-type G" evidence="14">
    <location>
        <begin position="26"/>
        <end position="188"/>
    </location>
</feature>
<reference evidence="15 16" key="1">
    <citation type="journal article" date="2017" name="Genome Announc.">
        <title>Draft Genome Sequence of a Sporulating and Motile Strain of Lachnotalea glycerini Isolated from Water in Quebec City, Canada.</title>
        <authorList>
            <person name="Maheux A.F."/>
            <person name="Boudreau D.K."/>
            <person name="Berube E."/>
            <person name="Boissinot M."/>
            <person name="Raymond F."/>
            <person name="Brodeur S."/>
            <person name="Corbeil J."/>
            <person name="Isabel S."/>
            <person name="Omar R.F."/>
            <person name="Bergeron M.G."/>
        </authorList>
    </citation>
    <scope>NUCLEOTIDE SEQUENCE [LARGE SCALE GENOMIC DNA]</scope>
    <source>
        <strain evidence="15 16">CCRI-19302</strain>
    </source>
</reference>
<evidence type="ECO:0000256" key="9">
    <source>
        <dbReference type="ARBA" id="ARBA00023136"/>
    </source>
</evidence>
<evidence type="ECO:0000256" key="1">
    <source>
        <dbReference type="ARBA" id="ARBA00003926"/>
    </source>
</evidence>
<dbReference type="GO" id="GO:0005886">
    <property type="term" value="C:plasma membrane"/>
    <property type="evidence" value="ECO:0007669"/>
    <property type="project" value="UniProtKB-SubCell"/>
</dbReference>
<dbReference type="GO" id="GO:0015093">
    <property type="term" value="F:ferrous iron transmembrane transporter activity"/>
    <property type="evidence" value="ECO:0007669"/>
    <property type="project" value="UniProtKB-UniRule"/>
</dbReference>
<dbReference type="InterPro" id="IPR011642">
    <property type="entry name" value="Gate_dom"/>
</dbReference>
<evidence type="ECO:0000256" key="3">
    <source>
        <dbReference type="ARBA" id="ARBA00022448"/>
    </source>
</evidence>
<evidence type="ECO:0000256" key="6">
    <source>
        <dbReference type="ARBA" id="ARBA00022741"/>
    </source>
</evidence>
<keyword evidence="8 11" id="KW-0342">GTP-binding</keyword>
<organism evidence="15 16">
    <name type="scientific">Lachnotalea glycerini</name>
    <dbReference type="NCBI Taxonomy" id="1763509"/>
    <lineage>
        <taxon>Bacteria</taxon>
        <taxon>Bacillati</taxon>
        <taxon>Bacillota</taxon>
        <taxon>Clostridia</taxon>
        <taxon>Lachnospirales</taxon>
        <taxon>Lachnospiraceae</taxon>
        <taxon>Lachnotalea</taxon>
    </lineage>
</organism>
<evidence type="ECO:0000256" key="4">
    <source>
        <dbReference type="ARBA" id="ARBA00022475"/>
    </source>
</evidence>
<dbReference type="OrthoDB" id="9809127at2"/>
<feature type="binding site" evidence="12">
    <location>
        <position position="48"/>
    </location>
    <ligand>
        <name>Mg(2+)</name>
        <dbReference type="ChEBI" id="CHEBI:18420"/>
        <label>2</label>
    </ligand>
</feature>
<keyword evidence="4" id="KW-1003">Cell membrane</keyword>
<keyword evidence="16" id="KW-1185">Reference proteome</keyword>
<dbReference type="Pfam" id="PF17910">
    <property type="entry name" value="FeoB_Cyto"/>
    <property type="match status" value="1"/>
</dbReference>